<reference evidence="4" key="1">
    <citation type="journal article" date="2020" name="mSystems">
        <title>Genome- and Community-Level Interaction Insights into Carbon Utilization and Element Cycling Functions of Hydrothermarchaeota in Hydrothermal Sediment.</title>
        <authorList>
            <person name="Zhou Z."/>
            <person name="Liu Y."/>
            <person name="Xu W."/>
            <person name="Pan J."/>
            <person name="Luo Z.H."/>
            <person name="Li M."/>
        </authorList>
    </citation>
    <scope>NUCLEOTIDE SEQUENCE [LARGE SCALE GENOMIC DNA]</scope>
    <source>
        <strain evidence="4">SpSt-897</strain>
    </source>
</reference>
<protein>
    <submittedName>
        <fullName evidence="4">Tetratricopeptide repeat protein</fullName>
    </submittedName>
</protein>
<feature type="repeat" description="TPR" evidence="3">
    <location>
        <begin position="435"/>
        <end position="468"/>
    </location>
</feature>
<keyword evidence="2 3" id="KW-0802">TPR repeat</keyword>
<proteinExistence type="predicted"/>
<feature type="repeat" description="TPR" evidence="3">
    <location>
        <begin position="95"/>
        <end position="128"/>
    </location>
</feature>
<dbReference type="PANTHER" id="PTHR45586:SF1">
    <property type="entry name" value="LIPOPOLYSACCHARIDE ASSEMBLY PROTEIN B"/>
    <property type="match status" value="1"/>
</dbReference>
<dbReference type="PANTHER" id="PTHR45586">
    <property type="entry name" value="TPR REPEAT-CONTAINING PROTEIN PA4667"/>
    <property type="match status" value="1"/>
</dbReference>
<comment type="caution">
    <text evidence="4">The sequence shown here is derived from an EMBL/GenBank/DDBJ whole genome shotgun (WGS) entry which is preliminary data.</text>
</comment>
<feature type="repeat" description="TPR" evidence="3">
    <location>
        <begin position="129"/>
        <end position="162"/>
    </location>
</feature>
<dbReference type="EMBL" id="DTMF01000277">
    <property type="protein sequence ID" value="HGF34975.1"/>
    <property type="molecule type" value="Genomic_DNA"/>
</dbReference>
<evidence type="ECO:0000256" key="3">
    <source>
        <dbReference type="PROSITE-ProRule" id="PRU00339"/>
    </source>
</evidence>
<dbReference type="Gene3D" id="1.25.40.10">
    <property type="entry name" value="Tetratricopeptide repeat domain"/>
    <property type="match status" value="4"/>
</dbReference>
<dbReference type="Pfam" id="PF13174">
    <property type="entry name" value="TPR_6"/>
    <property type="match status" value="1"/>
</dbReference>
<dbReference type="Pfam" id="PF13432">
    <property type="entry name" value="TPR_16"/>
    <property type="match status" value="5"/>
</dbReference>
<dbReference type="InterPro" id="IPR011990">
    <property type="entry name" value="TPR-like_helical_dom_sf"/>
</dbReference>
<feature type="repeat" description="TPR" evidence="3">
    <location>
        <begin position="61"/>
        <end position="94"/>
    </location>
</feature>
<keyword evidence="1" id="KW-0677">Repeat</keyword>
<dbReference type="PROSITE" id="PS50293">
    <property type="entry name" value="TPR_REGION"/>
    <property type="match status" value="2"/>
</dbReference>
<feature type="repeat" description="TPR" evidence="3">
    <location>
        <begin position="538"/>
        <end position="571"/>
    </location>
</feature>
<dbReference type="SUPFAM" id="SSF48452">
    <property type="entry name" value="TPR-like"/>
    <property type="match status" value="3"/>
</dbReference>
<evidence type="ECO:0000256" key="1">
    <source>
        <dbReference type="ARBA" id="ARBA00022737"/>
    </source>
</evidence>
<feature type="repeat" description="TPR" evidence="3">
    <location>
        <begin position="197"/>
        <end position="230"/>
    </location>
</feature>
<dbReference type="InterPro" id="IPR019734">
    <property type="entry name" value="TPR_rpt"/>
</dbReference>
<evidence type="ECO:0000256" key="2">
    <source>
        <dbReference type="ARBA" id="ARBA00022803"/>
    </source>
</evidence>
<dbReference type="PROSITE" id="PS50005">
    <property type="entry name" value="TPR"/>
    <property type="match status" value="7"/>
</dbReference>
<name>A0A7C3V6C5_9BACT</name>
<dbReference type="AlphaFoldDB" id="A0A7C3V6C5"/>
<accession>A0A7C3V6C5</accession>
<organism evidence="4">
    <name type="scientific">Desulfobacca acetoxidans</name>
    <dbReference type="NCBI Taxonomy" id="60893"/>
    <lineage>
        <taxon>Bacteria</taxon>
        <taxon>Pseudomonadati</taxon>
        <taxon>Thermodesulfobacteriota</taxon>
        <taxon>Desulfobaccia</taxon>
        <taxon>Desulfobaccales</taxon>
        <taxon>Desulfobaccaceae</taxon>
        <taxon>Desulfobacca</taxon>
    </lineage>
</organism>
<sequence length="591" mass="68216">MANHVPPSKPMRKLPAGILFFGLVGLTLACWLTGCQTVHPPIPLGKRAEKVPKVEPSKSQSYYHYLKAQQYLLDDDISGAIREYQEAAKYDPNSTDLQIELAILYQQHGELTKALSHVEKALKIDPKNQEAHFLLAGLHVGLNQLQEAIESYERVLVLNPDNREARLFLATLYAQQRRFPQAINAIQGILKREPDLAVGHYYLGRFYLEMNQLNKAKQELTLTLTKDPDFLPAKYDLALVLEQEKQYPRALLLYREILQQQPNSSRAWAGIDRLYLASGKDKLARRAFQKVKNLEKDSPSSFMQVGLIYLEQRHLNDAIRELQQLLTQPRYKNQARYFIGTALEEKGDSKAAIQMYHGVERGTDFYVPARLRLAYLYYQDQKKDEARRILNELKVLDPAREEVYLTISYFYEEEGLWHRAITALEEGVKRLPQSAELYSRMALLYEKTKNRPESIKLIKKALELEPDNPDMLNFLGYTYAEEGTNLDEAERLILKALAAKPDSGQIIDSLGWVYYKKGLYDQAVVQLEKAFRKLSTDATIAEHLGDAYIKQNRLHDALRVYRKALHLENADVRRLRQKIDAIERRLQNQTL</sequence>
<evidence type="ECO:0000313" key="4">
    <source>
        <dbReference type="EMBL" id="HGF34975.1"/>
    </source>
</evidence>
<dbReference type="InterPro" id="IPR051012">
    <property type="entry name" value="CellSynth/LPSAsmb/PSIAsmb"/>
</dbReference>
<dbReference type="SMART" id="SM00028">
    <property type="entry name" value="TPR"/>
    <property type="match status" value="14"/>
</dbReference>
<gene>
    <name evidence="4" type="ORF">ENW96_11430</name>
</gene>
<dbReference type="Pfam" id="PF14559">
    <property type="entry name" value="TPR_19"/>
    <property type="match status" value="1"/>
</dbReference>
<feature type="repeat" description="TPR" evidence="3">
    <location>
        <begin position="231"/>
        <end position="264"/>
    </location>
</feature>